<gene>
    <name evidence="2" type="ORF">AVDCRST_MAG75-3008</name>
</gene>
<sequence length="128" mass="14967">MSPFESWIDRQIREAQERGKFDNLPGAGKPIKGLNGRVDENWWVKGLMERENLKPVLPTSLSLRREVEDLTTTVADVRTEQHVREIVEDLNERIRDSRRRKVDGPVLFIKTVDVDAVVQHWRTERGDH</sequence>
<organism evidence="2">
    <name type="scientific">uncultured Propionibacteriaceae bacterium</name>
    <dbReference type="NCBI Taxonomy" id="257457"/>
    <lineage>
        <taxon>Bacteria</taxon>
        <taxon>Bacillati</taxon>
        <taxon>Actinomycetota</taxon>
        <taxon>Actinomycetes</taxon>
        <taxon>Propionibacteriales</taxon>
        <taxon>Propionibacteriaceae</taxon>
        <taxon>environmental samples</taxon>
    </lineage>
</organism>
<evidence type="ECO:0000259" key="1">
    <source>
        <dbReference type="Pfam" id="PF09350"/>
    </source>
</evidence>
<dbReference type="Pfam" id="PF09350">
    <property type="entry name" value="DJC28_CD"/>
    <property type="match status" value="1"/>
</dbReference>
<evidence type="ECO:0000313" key="2">
    <source>
        <dbReference type="EMBL" id="CAA9414558.1"/>
    </source>
</evidence>
<dbReference type="AlphaFoldDB" id="A0A6J4PFF2"/>
<reference evidence="2" key="1">
    <citation type="submission" date="2020-02" db="EMBL/GenBank/DDBJ databases">
        <authorList>
            <person name="Meier V. D."/>
        </authorList>
    </citation>
    <scope>NUCLEOTIDE SEQUENCE</scope>
    <source>
        <strain evidence="2">AVDCRST_MAG75</strain>
    </source>
</reference>
<name>A0A6J4PFF2_9ACTN</name>
<dbReference type="InterPro" id="IPR018961">
    <property type="entry name" value="DnaJ_homolog_subfam-C_membr-28"/>
</dbReference>
<dbReference type="EMBL" id="CADCUO010000214">
    <property type="protein sequence ID" value="CAA9414558.1"/>
    <property type="molecule type" value="Genomic_DNA"/>
</dbReference>
<protein>
    <recommendedName>
        <fullName evidence="1">DnaJ homologue subfamily C member 28 conserved domain-containing protein</fullName>
    </recommendedName>
</protein>
<feature type="domain" description="DnaJ homologue subfamily C member 28 conserved" evidence="1">
    <location>
        <begin position="7"/>
        <end position="74"/>
    </location>
</feature>
<accession>A0A6J4PFF2</accession>
<proteinExistence type="predicted"/>